<dbReference type="AlphaFoldDB" id="A0A243W8R0"/>
<reference evidence="2 3" key="1">
    <citation type="submission" date="2017-01" db="EMBL/GenBank/DDBJ databases">
        <title>A new Hymenobacter.</title>
        <authorList>
            <person name="Liang Y."/>
            <person name="Feng F."/>
        </authorList>
    </citation>
    <scope>NUCLEOTIDE SEQUENCE [LARGE SCALE GENOMIC DNA]</scope>
    <source>
        <strain evidence="2">MIMBbqt21</strain>
    </source>
</reference>
<gene>
    <name evidence="2" type="ORF">BXP70_25900</name>
</gene>
<accession>A0A243W8R0</accession>
<dbReference type="PANTHER" id="PTHR42754:SF1">
    <property type="entry name" value="LIPOPROTEIN"/>
    <property type="match status" value="1"/>
</dbReference>
<feature type="region of interest" description="Disordered" evidence="1">
    <location>
        <begin position="1"/>
        <end position="29"/>
    </location>
</feature>
<sequence length="839" mass="88908">MLPTPDGGYIAGGSTWSGASGDKSQPSQGNRDYWVIKLNAQGQPQWDRTYGGDQFDDLHDLQVTRDGGYLLAGTSTSGTSGDKTHPSQGGADYWIVKLNAAGEKQWDRTIGGPGGDDLNCLRQLPDGSYLLAGTSASAVGGNKTQPNRGDADYWVVKLDEQGQQQWDRTYGSVKGDLLVSAGLTLTRDGGCLIGGFSAQGASADKRQPGWGRDDYWVLKLDANGNKQWDGTFGGEQDDRLVGVHQTPDGGYLLSGFSASGREGTKTQPRYDPITPGASIGYDYWVVKLNAAGGVEWDRTIGTPQSDELRAAELTADGGIILGGSTFAGIAGDKTTRNNGLADYWIVKLSALGVKEWDLDVGSHERDGLASIQPTPEGGYIVGGDSWGAPSGDRTQPGRGLTDFWLVKVGAPLVQITGDTRLCNGGQLPLTAVSVPTGATYQWDTGATSATITVTQAGTYHVTATFANGARSTTSHQVSVLTPAMRIQGDSLLCPGSALRLTAVGTAATVYRWSTGETTPSILVNAPGRYRVTAQYGAGCSLTQEVVVRNPTLQLQGSPWLCGNDTQLEAVAPGAITYRWSTGATTATLAATQAGTYSVVATFANGCTRTAAVQVRAPVVTIQGDSVLCGGQPLLLTAQSNLAATYRWNTGATGATIRVQQPGTYTLTAFYATGCQRSTTWRVVTAPVLPAFRAGTDTTVCEGTTLQLRAPLLQAPVSYRWSDGSTEPTLRVQQAGTYSVVVQTPCEQRTFMQHVQYKSCLLLPNIVTANGDGLNDTFAPKGLLGTGWELTVYNRWGRQVYTSKAYTNEWGSEAAGGVYYYLLSQPASGVHYRGFVEVVR</sequence>
<dbReference type="Proteomes" id="UP000194873">
    <property type="component" value="Unassembled WGS sequence"/>
</dbReference>
<comment type="caution">
    <text evidence="2">The sequence shown here is derived from an EMBL/GenBank/DDBJ whole genome shotgun (WGS) entry which is preliminary data.</text>
</comment>
<proteinExistence type="predicted"/>
<dbReference type="PANTHER" id="PTHR42754">
    <property type="entry name" value="ENDOGLUCANASE"/>
    <property type="match status" value="1"/>
</dbReference>
<protein>
    <recommendedName>
        <fullName evidence="4">Ig-like domain-containing protein</fullName>
    </recommendedName>
</protein>
<dbReference type="Pfam" id="PF13585">
    <property type="entry name" value="CHU_C"/>
    <property type="match status" value="1"/>
</dbReference>
<feature type="compositionally biased region" description="Polar residues" evidence="1">
    <location>
        <begin position="14"/>
        <end position="29"/>
    </location>
</feature>
<evidence type="ECO:0000313" key="2">
    <source>
        <dbReference type="EMBL" id="OUJ69901.1"/>
    </source>
</evidence>
<evidence type="ECO:0008006" key="4">
    <source>
        <dbReference type="Google" id="ProtNLM"/>
    </source>
</evidence>
<evidence type="ECO:0000256" key="1">
    <source>
        <dbReference type="SAM" id="MobiDB-lite"/>
    </source>
</evidence>
<evidence type="ECO:0000313" key="3">
    <source>
        <dbReference type="Proteomes" id="UP000194873"/>
    </source>
</evidence>
<name>A0A243W8R0_9BACT</name>
<organism evidence="2 3">
    <name type="scientific">Hymenobacter crusticola</name>
    <dbReference type="NCBI Taxonomy" id="1770526"/>
    <lineage>
        <taxon>Bacteria</taxon>
        <taxon>Pseudomonadati</taxon>
        <taxon>Bacteroidota</taxon>
        <taxon>Cytophagia</taxon>
        <taxon>Cytophagales</taxon>
        <taxon>Hymenobacteraceae</taxon>
        <taxon>Hymenobacter</taxon>
    </lineage>
</organism>
<keyword evidence="3" id="KW-1185">Reference proteome</keyword>
<dbReference type="EMBL" id="MTSE01000029">
    <property type="protein sequence ID" value="OUJ69901.1"/>
    <property type="molecule type" value="Genomic_DNA"/>
</dbReference>